<evidence type="ECO:0000313" key="3">
    <source>
        <dbReference type="EMBL" id="CAF4251263.1"/>
    </source>
</evidence>
<dbReference type="EMBL" id="CAJNOQ010015748">
    <property type="protein sequence ID" value="CAF1367845.1"/>
    <property type="molecule type" value="Genomic_DNA"/>
</dbReference>
<evidence type="ECO:0000313" key="4">
    <source>
        <dbReference type="Proteomes" id="UP000663829"/>
    </source>
</evidence>
<reference evidence="2" key="1">
    <citation type="submission" date="2021-02" db="EMBL/GenBank/DDBJ databases">
        <authorList>
            <person name="Nowell W R."/>
        </authorList>
    </citation>
    <scope>NUCLEOTIDE SEQUENCE</scope>
</reference>
<proteinExistence type="predicted"/>
<keyword evidence="4" id="KW-1185">Reference proteome</keyword>
<accession>A0A815IND1</accession>
<name>A0A815IND1_9BILA</name>
<sequence length="173" mass="20252">MSKLKKKFRIAYFKGLKSKDDLVQYAEKNVVKDHWLEYPAVQRLLHDKMVAFVEKETSEQTNETEEVDQAETNSTTTQREVHTSMEASSDEQSKVKSTRSNLEERSSELIDIENADGEKAKKKRKHIHEPTDEEKENLPTLEKKKVIKPVRTQNEFNDALSRNYQVSGKRRRK</sequence>
<organism evidence="2 4">
    <name type="scientific">Didymodactylos carnosus</name>
    <dbReference type="NCBI Taxonomy" id="1234261"/>
    <lineage>
        <taxon>Eukaryota</taxon>
        <taxon>Metazoa</taxon>
        <taxon>Spiralia</taxon>
        <taxon>Gnathifera</taxon>
        <taxon>Rotifera</taxon>
        <taxon>Eurotatoria</taxon>
        <taxon>Bdelloidea</taxon>
        <taxon>Philodinida</taxon>
        <taxon>Philodinidae</taxon>
        <taxon>Didymodactylos</taxon>
    </lineage>
</organism>
<protein>
    <submittedName>
        <fullName evidence="2">Uncharacterized protein</fullName>
    </submittedName>
</protein>
<comment type="caution">
    <text evidence="2">The sequence shown here is derived from an EMBL/GenBank/DDBJ whole genome shotgun (WGS) entry which is preliminary data.</text>
</comment>
<dbReference type="EMBL" id="CAJOBC010073701">
    <property type="protein sequence ID" value="CAF4251263.1"/>
    <property type="molecule type" value="Genomic_DNA"/>
</dbReference>
<gene>
    <name evidence="2" type="ORF">GPM918_LOCUS31707</name>
    <name evidence="3" type="ORF">SRO942_LOCUS32355</name>
</gene>
<evidence type="ECO:0000256" key="1">
    <source>
        <dbReference type="SAM" id="MobiDB-lite"/>
    </source>
</evidence>
<dbReference type="Proteomes" id="UP000663829">
    <property type="component" value="Unassembled WGS sequence"/>
</dbReference>
<evidence type="ECO:0000313" key="2">
    <source>
        <dbReference type="EMBL" id="CAF1367845.1"/>
    </source>
</evidence>
<dbReference type="AlphaFoldDB" id="A0A815IND1"/>
<feature type="region of interest" description="Disordered" evidence="1">
    <location>
        <begin position="55"/>
        <end position="142"/>
    </location>
</feature>
<dbReference type="Proteomes" id="UP000681722">
    <property type="component" value="Unassembled WGS sequence"/>
</dbReference>